<dbReference type="EMBL" id="RQTK01000107">
    <property type="protein sequence ID" value="RUS87567.1"/>
    <property type="molecule type" value="Genomic_DNA"/>
</dbReference>
<evidence type="ECO:0000256" key="1">
    <source>
        <dbReference type="SAM" id="MobiDB-lite"/>
    </source>
</evidence>
<organism evidence="2 3">
    <name type="scientific">Elysia chlorotica</name>
    <name type="common">Eastern emerald elysia</name>
    <name type="synonym">Sea slug</name>
    <dbReference type="NCBI Taxonomy" id="188477"/>
    <lineage>
        <taxon>Eukaryota</taxon>
        <taxon>Metazoa</taxon>
        <taxon>Spiralia</taxon>
        <taxon>Lophotrochozoa</taxon>
        <taxon>Mollusca</taxon>
        <taxon>Gastropoda</taxon>
        <taxon>Heterobranchia</taxon>
        <taxon>Euthyneura</taxon>
        <taxon>Panpulmonata</taxon>
        <taxon>Sacoglossa</taxon>
        <taxon>Placobranchoidea</taxon>
        <taxon>Plakobranchidae</taxon>
        <taxon>Elysia</taxon>
    </lineage>
</organism>
<proteinExistence type="predicted"/>
<dbReference type="OrthoDB" id="6154488at2759"/>
<evidence type="ECO:0000313" key="2">
    <source>
        <dbReference type="EMBL" id="RUS87567.1"/>
    </source>
</evidence>
<feature type="compositionally biased region" description="Low complexity" evidence="1">
    <location>
        <begin position="73"/>
        <end position="86"/>
    </location>
</feature>
<feature type="region of interest" description="Disordered" evidence="1">
    <location>
        <begin position="429"/>
        <end position="463"/>
    </location>
</feature>
<feature type="compositionally biased region" description="Acidic residues" evidence="1">
    <location>
        <begin position="371"/>
        <end position="387"/>
    </location>
</feature>
<feature type="region of interest" description="Disordered" evidence="1">
    <location>
        <begin position="244"/>
        <end position="265"/>
    </location>
</feature>
<feature type="region of interest" description="Disordered" evidence="1">
    <location>
        <begin position="72"/>
        <end position="131"/>
    </location>
</feature>
<dbReference type="AlphaFoldDB" id="A0A3S1BN42"/>
<accession>A0A3S1BN42</accession>
<comment type="caution">
    <text evidence="2">The sequence shown here is derived from an EMBL/GenBank/DDBJ whole genome shotgun (WGS) entry which is preliminary data.</text>
</comment>
<sequence>MEKEKKKRKNGCRVFHSHNEYKAHRRNRTEQIYLRDLSAVLGREEKLYSKEYAFQRSSFHRHYARRFSAPLLSAPSTTPSRATTAPHLETSTSGLRASRRNSRSAKSSGSANYNGTGGRVRPVSQPSPRASVFSASASLRHVAPSTRGASSSTPLAAKMLDGLKEMSVSTRFQRIQRKFSIASMTENGCLTAEGNSLADDIQEARRRLFKRGGPRARKPSNVRELLAKIHAESNNGDSICVVEEEEEDKGEEGEEDAKEEEEKIKNVGTISTSPVAKDPSSDVKIKHAGEKIGNIQEISLNENAKMQYKNSTLTPNEATDADNINKNRLHIDPKMKMPFVKLRASLNFSNQRNSKQESRVTIAEPIPETEPTPEETADEESDQEDDSPQPGDLSQQTSSIFKRFLSNTPYTEPLQLKIKAFLKDQAKFNHRFPKGQEDRSSQSERHRELLSTEKEKKEKLKKQQEKKKEIVFEVLTKLGITDEHIWFHYNQ</sequence>
<feature type="compositionally biased region" description="Polar residues" evidence="1">
    <location>
        <begin position="392"/>
        <end position="401"/>
    </location>
</feature>
<gene>
    <name evidence="2" type="ORF">EGW08_004673</name>
</gene>
<name>A0A3S1BN42_ELYCH</name>
<reference evidence="2 3" key="1">
    <citation type="submission" date="2019-01" db="EMBL/GenBank/DDBJ databases">
        <title>A draft genome assembly of the solar-powered sea slug Elysia chlorotica.</title>
        <authorList>
            <person name="Cai H."/>
            <person name="Li Q."/>
            <person name="Fang X."/>
            <person name="Li J."/>
            <person name="Curtis N.E."/>
            <person name="Altenburger A."/>
            <person name="Shibata T."/>
            <person name="Feng M."/>
            <person name="Maeda T."/>
            <person name="Schwartz J.A."/>
            <person name="Shigenobu S."/>
            <person name="Lundholm N."/>
            <person name="Nishiyama T."/>
            <person name="Yang H."/>
            <person name="Hasebe M."/>
            <person name="Li S."/>
            <person name="Pierce S.K."/>
            <person name="Wang J."/>
        </authorList>
    </citation>
    <scope>NUCLEOTIDE SEQUENCE [LARGE SCALE GENOMIC DNA]</scope>
    <source>
        <strain evidence="2">EC2010</strain>
        <tissue evidence="2">Whole organism of an adult</tissue>
    </source>
</reference>
<dbReference type="Proteomes" id="UP000271974">
    <property type="component" value="Unassembled WGS sequence"/>
</dbReference>
<feature type="compositionally biased region" description="Acidic residues" evidence="1">
    <location>
        <begin position="244"/>
        <end position="259"/>
    </location>
</feature>
<protein>
    <submittedName>
        <fullName evidence="2">Uncharacterized protein</fullName>
    </submittedName>
</protein>
<keyword evidence="3" id="KW-1185">Reference proteome</keyword>
<feature type="compositionally biased region" description="Basic and acidic residues" evidence="1">
    <location>
        <begin position="434"/>
        <end position="463"/>
    </location>
</feature>
<feature type="region of interest" description="Disordered" evidence="1">
    <location>
        <begin position="349"/>
        <end position="401"/>
    </location>
</feature>
<evidence type="ECO:0000313" key="3">
    <source>
        <dbReference type="Proteomes" id="UP000271974"/>
    </source>
</evidence>